<dbReference type="Proteomes" id="UP001189429">
    <property type="component" value="Unassembled WGS sequence"/>
</dbReference>
<feature type="compositionally biased region" description="Low complexity" evidence="1">
    <location>
        <begin position="720"/>
        <end position="734"/>
    </location>
</feature>
<feature type="compositionally biased region" description="Basic and acidic residues" evidence="1">
    <location>
        <begin position="12"/>
        <end position="25"/>
    </location>
</feature>
<feature type="compositionally biased region" description="Basic and acidic residues" evidence="1">
    <location>
        <begin position="244"/>
        <end position="262"/>
    </location>
</feature>
<name>A0ABN9S1Z2_9DINO</name>
<organism evidence="2 3">
    <name type="scientific">Prorocentrum cordatum</name>
    <dbReference type="NCBI Taxonomy" id="2364126"/>
    <lineage>
        <taxon>Eukaryota</taxon>
        <taxon>Sar</taxon>
        <taxon>Alveolata</taxon>
        <taxon>Dinophyceae</taxon>
        <taxon>Prorocentrales</taxon>
        <taxon>Prorocentraceae</taxon>
        <taxon>Prorocentrum</taxon>
    </lineage>
</organism>
<feature type="compositionally biased region" description="Basic and acidic residues" evidence="1">
    <location>
        <begin position="708"/>
        <end position="719"/>
    </location>
</feature>
<feature type="region of interest" description="Disordered" evidence="1">
    <location>
        <begin position="653"/>
        <end position="769"/>
    </location>
</feature>
<accession>A0ABN9S1Z2</accession>
<feature type="compositionally biased region" description="Pro residues" evidence="1">
    <location>
        <begin position="661"/>
        <end position="681"/>
    </location>
</feature>
<gene>
    <name evidence="2" type="ORF">PCOR1329_LOCUS25797</name>
</gene>
<feature type="region of interest" description="Disordered" evidence="1">
    <location>
        <begin position="1007"/>
        <end position="1029"/>
    </location>
</feature>
<evidence type="ECO:0000256" key="1">
    <source>
        <dbReference type="SAM" id="MobiDB-lite"/>
    </source>
</evidence>
<sequence length="1215" mass="134358">MSGRAWTSPNRGRADRGLRPQRQDVDESFEQFDEEAEDYDAVLEPRGTDRDSGGTRDNLPIPIFDGTGWRDFSWRVEAWQLATSLKQERRGPALYARLPDDTRGLELLMLNLKDRFEEQEVLRQGDVIRELFVLLKRRHQEQIRTLHRRFNTLVHRLAKFAVTLPPVVLGRFFLEKPRLPSDRRAIVLASANNAYDIRITSAAVERICPNVAEFDKTGRGQDQPFKPKKFTRTWTPKGGQQRAMHAEMDDQHDPMSEYLHDHDDDEESFLANGGDPTDLPGVDAFEDPEDNDQDDDEADGQEATMAALAKVHVATFRESSKRLQHQDRSRAKFTSAEFKTKDFKNERAEPHRALAAMNSTSSMATRSVPTTATKKKTNTTAGFDSFLVFSFPVFIFASFEEMRKHMWFAIYDSGCTSCVIGYNMLKLWAPMLRRCARGLRCQLVAEEERFRFGAGDPVWSAFAALIPICISHRNSGILRVSIAPGGPLLPFSRPAAKQLGIRDDPRSSSFSFQRSWACHQCRSQKLTPSTRCSTCISFQQKGATQTTMAELREEPLTIGVETPGHETRAALRESLRAVRPPEGAMRRMCTVRSDLASGFSKLRKHEAAAFYRAAGIAIKGAVDALKLGVKAWAAAEEPMPACAVSARSLQVLASGSARPRSGPPPKAAPSGPPPKAVPNTPPVKRELQAKLQKRRPPRTSSRMGLGGNDDRLDGAREMTSRTAATAAAPPSEAAWGPDLENINEDSETETSGASQPTASDSDADEEARAQRALPAMCLAVTIGESAGLDPASGIFKGAESESASKETRLAIDEGGAAKLDFVEIWGGKAAAPREAARRGFRVGQPWGIECGDDLAKLAAREELVEFVEREGSDCAALGPLCRIWSHAQKLVFKGDKQRPRRARLKEVPTLKLVETIFATQYEGGRIAALEHPRLGRSWGEGPWVLATHEALEKHCGLRCPEGHGQVELKGFGRKGISWSQVYTKAFNGRIVGAFEEVLNQTHHAMAADADDDGDEAPEEEPVGARKGWSSALKVRSQLRRLRQNIGHPSGDDLARDLRPNGVGDVLVRVAKHLRCATRNRTKSASSPHRVSRLSPVGGFSDELGVDGPHLRNAHGKPYLFPSIVEASATHRVARHLKNRLDPGGMFYAEFQEAMDMMGIRVKAVAGQSQWQNNSTERRGGWLKLMVSRAVEHKSVKDRGYLETAIWGTCQDKNDM</sequence>
<reference evidence="2" key="1">
    <citation type="submission" date="2023-10" db="EMBL/GenBank/DDBJ databases">
        <authorList>
            <person name="Chen Y."/>
            <person name="Shah S."/>
            <person name="Dougan E. K."/>
            <person name="Thang M."/>
            <person name="Chan C."/>
        </authorList>
    </citation>
    <scope>NUCLEOTIDE SEQUENCE [LARGE SCALE GENOMIC DNA]</scope>
</reference>
<dbReference type="EMBL" id="CAUYUJ010009059">
    <property type="protein sequence ID" value="CAK0825753.1"/>
    <property type="molecule type" value="Genomic_DNA"/>
</dbReference>
<feature type="compositionally biased region" description="Acidic residues" evidence="1">
    <location>
        <begin position="284"/>
        <end position="300"/>
    </location>
</feature>
<proteinExistence type="predicted"/>
<feature type="compositionally biased region" description="Acidic residues" evidence="1">
    <location>
        <begin position="1008"/>
        <end position="1021"/>
    </location>
</feature>
<keyword evidence="3" id="KW-1185">Reference proteome</keyword>
<evidence type="ECO:0000313" key="3">
    <source>
        <dbReference type="Proteomes" id="UP001189429"/>
    </source>
</evidence>
<feature type="region of interest" description="Disordered" evidence="1">
    <location>
        <begin position="215"/>
        <end position="300"/>
    </location>
</feature>
<protein>
    <recommendedName>
        <fullName evidence="4">Integrase catalytic domain-containing protein</fullName>
    </recommendedName>
</protein>
<feature type="non-terminal residue" evidence="2">
    <location>
        <position position="1215"/>
    </location>
</feature>
<feature type="compositionally biased region" description="Acidic residues" evidence="1">
    <location>
        <begin position="26"/>
        <end position="41"/>
    </location>
</feature>
<evidence type="ECO:0008006" key="4">
    <source>
        <dbReference type="Google" id="ProtNLM"/>
    </source>
</evidence>
<evidence type="ECO:0000313" key="2">
    <source>
        <dbReference type="EMBL" id="CAK0825753.1"/>
    </source>
</evidence>
<feature type="region of interest" description="Disordered" evidence="1">
    <location>
        <begin position="1"/>
        <end position="58"/>
    </location>
</feature>
<comment type="caution">
    <text evidence="2">The sequence shown here is derived from an EMBL/GenBank/DDBJ whole genome shotgun (WGS) entry which is preliminary data.</text>
</comment>
<feature type="compositionally biased region" description="Polar residues" evidence="1">
    <location>
        <begin position="1"/>
        <end position="10"/>
    </location>
</feature>